<evidence type="ECO:0000256" key="8">
    <source>
        <dbReference type="SAM" id="Phobius"/>
    </source>
</evidence>
<organism evidence="9 10">
    <name type="scientific">Neoarthrinium moseri</name>
    <dbReference type="NCBI Taxonomy" id="1658444"/>
    <lineage>
        <taxon>Eukaryota</taxon>
        <taxon>Fungi</taxon>
        <taxon>Dikarya</taxon>
        <taxon>Ascomycota</taxon>
        <taxon>Pezizomycotina</taxon>
        <taxon>Sordariomycetes</taxon>
        <taxon>Xylariomycetidae</taxon>
        <taxon>Amphisphaeriales</taxon>
        <taxon>Apiosporaceae</taxon>
        <taxon>Neoarthrinium</taxon>
    </lineage>
</organism>
<keyword evidence="8" id="KW-0472">Membrane</keyword>
<dbReference type="AlphaFoldDB" id="A0A9P9W9W0"/>
<keyword evidence="8" id="KW-0812">Transmembrane</keyword>
<keyword evidence="7" id="KW-0560">Oxidoreductase</keyword>
<evidence type="ECO:0000256" key="7">
    <source>
        <dbReference type="RuleBase" id="RU000461"/>
    </source>
</evidence>
<dbReference type="Pfam" id="PF00067">
    <property type="entry name" value="p450"/>
    <property type="match status" value="1"/>
</dbReference>
<comment type="caution">
    <text evidence="9">The sequence shown here is derived from an EMBL/GenBank/DDBJ whole genome shotgun (WGS) entry which is preliminary data.</text>
</comment>
<dbReference type="Proteomes" id="UP000829685">
    <property type="component" value="Unassembled WGS sequence"/>
</dbReference>
<dbReference type="PRINTS" id="PR00385">
    <property type="entry name" value="P450"/>
</dbReference>
<dbReference type="PANTHER" id="PTHR24305:SF210">
    <property type="entry name" value="CYTOCHROME P450 MONOOXYGENASE ASQL-RELATED"/>
    <property type="match status" value="1"/>
</dbReference>
<dbReference type="InterPro" id="IPR050121">
    <property type="entry name" value="Cytochrome_P450_monoxygenase"/>
</dbReference>
<evidence type="ECO:0000256" key="3">
    <source>
        <dbReference type="ARBA" id="ARBA00022617"/>
    </source>
</evidence>
<evidence type="ECO:0000313" key="9">
    <source>
        <dbReference type="EMBL" id="KAI1853880.1"/>
    </source>
</evidence>
<dbReference type="PROSITE" id="PS00086">
    <property type="entry name" value="CYTOCHROME_P450"/>
    <property type="match status" value="1"/>
</dbReference>
<dbReference type="EMBL" id="JAFIMR010000055">
    <property type="protein sequence ID" value="KAI1853880.1"/>
    <property type="molecule type" value="Genomic_DNA"/>
</dbReference>
<dbReference type="Gene3D" id="1.10.630.10">
    <property type="entry name" value="Cytochrome P450"/>
    <property type="match status" value="1"/>
</dbReference>
<accession>A0A9P9W9W0</accession>
<keyword evidence="7" id="KW-0503">Monooxygenase</keyword>
<name>A0A9P9W9W0_9PEZI</name>
<evidence type="ECO:0000256" key="5">
    <source>
        <dbReference type="ARBA" id="ARBA00023004"/>
    </source>
</evidence>
<dbReference type="InterPro" id="IPR036396">
    <property type="entry name" value="Cyt_P450_sf"/>
</dbReference>
<evidence type="ECO:0000256" key="4">
    <source>
        <dbReference type="ARBA" id="ARBA00022723"/>
    </source>
</evidence>
<dbReference type="GO" id="GO:0020037">
    <property type="term" value="F:heme binding"/>
    <property type="evidence" value="ECO:0007669"/>
    <property type="project" value="InterPro"/>
</dbReference>
<keyword evidence="3 6" id="KW-0349">Heme</keyword>
<feature type="transmembrane region" description="Helical" evidence="8">
    <location>
        <begin position="15"/>
        <end position="39"/>
    </location>
</feature>
<keyword evidence="10" id="KW-1185">Reference proteome</keyword>
<dbReference type="PRINTS" id="PR00463">
    <property type="entry name" value="EP450I"/>
</dbReference>
<protein>
    <recommendedName>
        <fullName evidence="11">Cytochrome P450</fullName>
    </recommendedName>
</protein>
<gene>
    <name evidence="9" type="ORF">JX265_012565</name>
</gene>
<keyword evidence="8" id="KW-1133">Transmembrane helix</keyword>
<evidence type="ECO:0008006" key="11">
    <source>
        <dbReference type="Google" id="ProtNLM"/>
    </source>
</evidence>
<dbReference type="GO" id="GO:0005506">
    <property type="term" value="F:iron ion binding"/>
    <property type="evidence" value="ECO:0007669"/>
    <property type="project" value="InterPro"/>
</dbReference>
<dbReference type="GO" id="GO:0016705">
    <property type="term" value="F:oxidoreductase activity, acting on paired donors, with incorporation or reduction of molecular oxygen"/>
    <property type="evidence" value="ECO:0007669"/>
    <property type="project" value="InterPro"/>
</dbReference>
<dbReference type="InterPro" id="IPR002401">
    <property type="entry name" value="Cyt_P450_E_grp-I"/>
</dbReference>
<dbReference type="SUPFAM" id="SSF48264">
    <property type="entry name" value="Cytochrome P450"/>
    <property type="match status" value="1"/>
</dbReference>
<keyword evidence="5 6" id="KW-0408">Iron</keyword>
<evidence type="ECO:0000256" key="2">
    <source>
        <dbReference type="ARBA" id="ARBA00010617"/>
    </source>
</evidence>
<proteinExistence type="inferred from homology"/>
<comment type="cofactor">
    <cofactor evidence="1 6">
        <name>heme</name>
        <dbReference type="ChEBI" id="CHEBI:30413"/>
    </cofactor>
</comment>
<evidence type="ECO:0000313" key="10">
    <source>
        <dbReference type="Proteomes" id="UP000829685"/>
    </source>
</evidence>
<dbReference type="InterPro" id="IPR001128">
    <property type="entry name" value="Cyt_P450"/>
</dbReference>
<dbReference type="GO" id="GO:0004497">
    <property type="term" value="F:monooxygenase activity"/>
    <property type="evidence" value="ECO:0007669"/>
    <property type="project" value="UniProtKB-KW"/>
</dbReference>
<feature type="binding site" description="axial binding residue" evidence="6">
    <location>
        <position position="445"/>
    </location>
    <ligand>
        <name>heme</name>
        <dbReference type="ChEBI" id="CHEBI:30413"/>
    </ligand>
    <ligandPart>
        <name>Fe</name>
        <dbReference type="ChEBI" id="CHEBI:18248"/>
    </ligandPart>
</feature>
<sequence length="500" mass="57235">MEFNLFQSLFPNGVFLFDIAGLFMSMFCTYLFINAIYFLSLHPLAKVPGPKLCAISRIPYWIQCFKGSDVKWIHRLHVQYGPMLRFGPTDVSCASADAWKEVHGHMKGQKDMDKAPEFYLPPINGVPSMLTASFDNHARVRRFFSPAFSERALKKQEPVFHRYVDILVSTLHKLSAQPVEMTRLYNFATFDTMADLCFGHPLGLLEKNQFSPWVNAIFESLQTLPLLAMISYYPIFNAIFTRFQPKSVTRQRIAHCKHAEERVNQRLRQGSNQPDIWNLVMEASNSGKGLSLSEMHSNAEIFMLAGSETTATLLSGLTYLLLTNRDKMELLCKEVRRAFKTSQDINFEATASLRYLNACLREALRVYPPVPIGNPRVVPPGGQAVLGVWLPAETRVSCHHWSTYHSEANFKNADQFIPERWLGDPTYAGDVTDAHQPFSWGPRNCIGQNMAVHEMRLIFATVIFDFDFELCDGSRDWIEQKTYGLWMKKPLMCRLYPVSR</sequence>
<dbReference type="CDD" id="cd11058">
    <property type="entry name" value="CYP60B-like"/>
    <property type="match status" value="1"/>
</dbReference>
<comment type="similarity">
    <text evidence="2 7">Belongs to the cytochrome P450 family.</text>
</comment>
<evidence type="ECO:0000256" key="6">
    <source>
        <dbReference type="PIRSR" id="PIRSR602401-1"/>
    </source>
</evidence>
<dbReference type="InterPro" id="IPR017972">
    <property type="entry name" value="Cyt_P450_CS"/>
</dbReference>
<dbReference type="PANTHER" id="PTHR24305">
    <property type="entry name" value="CYTOCHROME P450"/>
    <property type="match status" value="1"/>
</dbReference>
<reference evidence="9" key="1">
    <citation type="submission" date="2021-03" db="EMBL/GenBank/DDBJ databases">
        <title>Revisited historic fungal species revealed as producer of novel bioactive compounds through whole genome sequencing and comparative genomics.</title>
        <authorList>
            <person name="Vignolle G.A."/>
            <person name="Hochenegger N."/>
            <person name="Mach R.L."/>
            <person name="Mach-Aigner A.R."/>
            <person name="Javad Rahimi M."/>
            <person name="Salim K.A."/>
            <person name="Chan C.M."/>
            <person name="Lim L.B.L."/>
            <person name="Cai F."/>
            <person name="Druzhinina I.S."/>
            <person name="U'Ren J.M."/>
            <person name="Derntl C."/>
        </authorList>
    </citation>
    <scope>NUCLEOTIDE SEQUENCE</scope>
    <source>
        <strain evidence="9">TUCIM 5799</strain>
    </source>
</reference>
<keyword evidence="4 6" id="KW-0479">Metal-binding</keyword>
<evidence type="ECO:0000256" key="1">
    <source>
        <dbReference type="ARBA" id="ARBA00001971"/>
    </source>
</evidence>